<sequence length="187" mass="20276">MTLQTITPPAEYPVTLDKGKAHLRIRHAYENATIGDMIQSATALVEAFLRRRLVEQSVQMTLDRFCGIVEIPIGPVLEIAKIAYIDTAGSEKELASDTYSLVKSRQPNLITPAYGLSWPSTQSHFDSVKIDIVVGYGAAADVPAWAISAILRTLDHLYLNRNGGGGEDAFGLPVSVQGSLLPHVFSV</sequence>
<evidence type="ECO:0008006" key="3">
    <source>
        <dbReference type="Google" id="ProtNLM"/>
    </source>
</evidence>
<dbReference type="InterPro" id="IPR021146">
    <property type="entry name" value="Phage_gp6-like_head-tail"/>
</dbReference>
<reference evidence="1 2" key="1">
    <citation type="journal article" date="2014" name="Int. J. Syst. Evol. Microbiol.">
        <title>Complete genome sequence of Corynebacterium casei LMG S-19264T (=DSM 44701T), isolated from a smear-ripened cheese.</title>
        <authorList>
            <consortium name="US DOE Joint Genome Institute (JGI-PGF)"/>
            <person name="Walter F."/>
            <person name="Albersmeier A."/>
            <person name="Kalinowski J."/>
            <person name="Ruckert C."/>
        </authorList>
    </citation>
    <scope>NUCLEOTIDE SEQUENCE [LARGE SCALE GENOMIC DNA]</scope>
    <source>
        <strain evidence="1 2">NBRC 111766</strain>
    </source>
</reference>
<proteinExistence type="predicted"/>
<dbReference type="NCBIfam" id="TIGR02215">
    <property type="entry name" value="phage_chp_gp8"/>
    <property type="match status" value="1"/>
</dbReference>
<protein>
    <recommendedName>
        <fullName evidence="3">Phage gp6-like head-tail connector protein</fullName>
    </recommendedName>
</protein>
<dbReference type="Pfam" id="PF05135">
    <property type="entry name" value="Phage_connect_1"/>
    <property type="match status" value="1"/>
</dbReference>
<dbReference type="Proteomes" id="UP001157355">
    <property type="component" value="Unassembled WGS sequence"/>
</dbReference>
<dbReference type="Gene3D" id="1.10.3230.30">
    <property type="entry name" value="Phage gp6-like head-tail connector protein"/>
    <property type="match status" value="1"/>
</dbReference>
<dbReference type="RefSeq" id="WP_284325865.1">
    <property type="nucleotide sequence ID" value="NZ_BSPP01000010.1"/>
</dbReference>
<dbReference type="InterPro" id="IPR011738">
    <property type="entry name" value="Phage_CHP"/>
</dbReference>
<name>A0AA37TY42_9RHOB</name>
<gene>
    <name evidence="1" type="ORF">GCM10010873_26640</name>
</gene>
<accession>A0AA37TY42</accession>
<evidence type="ECO:0000313" key="1">
    <source>
        <dbReference type="EMBL" id="GLS87690.1"/>
    </source>
</evidence>
<keyword evidence="2" id="KW-1185">Reference proteome</keyword>
<dbReference type="CDD" id="cd08054">
    <property type="entry name" value="gp6"/>
    <property type="match status" value="1"/>
</dbReference>
<dbReference type="AlphaFoldDB" id="A0AA37TY42"/>
<organism evidence="1 2">
    <name type="scientific">Cypionkella aquatica</name>
    <dbReference type="NCBI Taxonomy" id="1756042"/>
    <lineage>
        <taxon>Bacteria</taxon>
        <taxon>Pseudomonadati</taxon>
        <taxon>Pseudomonadota</taxon>
        <taxon>Alphaproteobacteria</taxon>
        <taxon>Rhodobacterales</taxon>
        <taxon>Paracoccaceae</taxon>
        <taxon>Cypionkella</taxon>
    </lineage>
</organism>
<evidence type="ECO:0000313" key="2">
    <source>
        <dbReference type="Proteomes" id="UP001157355"/>
    </source>
</evidence>
<dbReference type="EMBL" id="BSPP01000010">
    <property type="protein sequence ID" value="GLS87690.1"/>
    <property type="molecule type" value="Genomic_DNA"/>
</dbReference>
<comment type="caution">
    <text evidence="1">The sequence shown here is derived from an EMBL/GenBank/DDBJ whole genome shotgun (WGS) entry which is preliminary data.</text>
</comment>